<reference evidence="2" key="1">
    <citation type="submission" date="2020-05" db="EMBL/GenBank/DDBJ databases">
        <authorList>
            <person name="Chiriac C."/>
            <person name="Salcher M."/>
            <person name="Ghai R."/>
            <person name="Kavagutti S V."/>
        </authorList>
    </citation>
    <scope>NUCLEOTIDE SEQUENCE</scope>
</reference>
<dbReference type="AlphaFoldDB" id="A0A6J7EXI5"/>
<proteinExistence type="predicted"/>
<protein>
    <submittedName>
        <fullName evidence="2">Unannotated protein</fullName>
    </submittedName>
</protein>
<evidence type="ECO:0000256" key="1">
    <source>
        <dbReference type="SAM" id="MobiDB-lite"/>
    </source>
</evidence>
<feature type="region of interest" description="Disordered" evidence="1">
    <location>
        <begin position="185"/>
        <end position="207"/>
    </location>
</feature>
<dbReference type="EMBL" id="CAFBLR010000222">
    <property type="protein sequence ID" value="CAB4884849.1"/>
    <property type="molecule type" value="Genomic_DNA"/>
</dbReference>
<sequence length="376" mass="41518">MFLVVHGYRVRGPGEAAHRCGAVCKQQFEERDVIDEATGFIHDEYAVDVAAVLDKIAELRDGLLNRCVQRDHHHHVGHHRTGGVLVVRQQQSQFVADEVAHLVEHLLAVLLVHLAERFGRLVGCHVREQVCRLLTRHVGEEVLERLGLHLLEHLGGNVGVQRRNESLALRCAEFLHEVGELGRPEPVQRLPRAPEPKRLAGAGDRLDGGPVDDAAWCGLAPDAGRTESPHERLEPDVDADQAVRSHDRREVQVRRTDHADARDVDELMVEEVVNELDLPVTTDEVAQVEARRSQLDARVGHLGNVRCVEEGDTPADPDHEPGHLRIRRVVPADNDVLDATDLATRLIADHTADEARGRNEVTSDEPDGACGAGALP</sequence>
<feature type="region of interest" description="Disordered" evidence="1">
    <location>
        <begin position="353"/>
        <end position="376"/>
    </location>
</feature>
<accession>A0A6J7EXI5</accession>
<evidence type="ECO:0000313" key="2">
    <source>
        <dbReference type="EMBL" id="CAB4884849.1"/>
    </source>
</evidence>
<name>A0A6J7EXI5_9ZZZZ</name>
<gene>
    <name evidence="2" type="ORF">UFOPK3417_01777</name>
</gene>
<organism evidence="2">
    <name type="scientific">freshwater metagenome</name>
    <dbReference type="NCBI Taxonomy" id="449393"/>
    <lineage>
        <taxon>unclassified sequences</taxon>
        <taxon>metagenomes</taxon>
        <taxon>ecological metagenomes</taxon>
    </lineage>
</organism>